<dbReference type="AlphaFoldDB" id="A0A2I0KGZ6"/>
<feature type="region of interest" description="Disordered" evidence="1">
    <location>
        <begin position="1"/>
        <end position="32"/>
    </location>
</feature>
<name>A0A2I0KGZ6_PUNGR</name>
<comment type="caution">
    <text evidence="2">The sequence shown here is derived from an EMBL/GenBank/DDBJ whole genome shotgun (WGS) entry which is preliminary data.</text>
</comment>
<evidence type="ECO:0000313" key="2">
    <source>
        <dbReference type="EMBL" id="PKI67590.1"/>
    </source>
</evidence>
<evidence type="ECO:0000313" key="3">
    <source>
        <dbReference type="Proteomes" id="UP000233551"/>
    </source>
</evidence>
<sequence>MARRAMTRSRVHPGHPPRTTGESCQPSRVDHPRSSLLHSEICCDQKLSPSPATHPVQLASRAHFRGQATSGLHPSSTARQAVARGPINLPRRRNPQQEGSSEIQNRLGFKFIQAILRGEIPARSCLQSKNGSHPSSVVAAD</sequence>
<protein>
    <submittedName>
        <fullName evidence="2">Uncharacterized protein</fullName>
    </submittedName>
</protein>
<dbReference type="EMBL" id="PGOL01000595">
    <property type="protein sequence ID" value="PKI67590.1"/>
    <property type="molecule type" value="Genomic_DNA"/>
</dbReference>
<evidence type="ECO:0000256" key="1">
    <source>
        <dbReference type="SAM" id="MobiDB-lite"/>
    </source>
</evidence>
<feature type="region of interest" description="Disordered" evidence="1">
    <location>
        <begin position="122"/>
        <end position="141"/>
    </location>
</feature>
<feature type="compositionally biased region" description="Basic residues" evidence="1">
    <location>
        <begin position="1"/>
        <end position="15"/>
    </location>
</feature>
<proteinExistence type="predicted"/>
<feature type="compositionally biased region" description="Polar residues" evidence="1">
    <location>
        <begin position="125"/>
        <end position="135"/>
    </location>
</feature>
<organism evidence="2 3">
    <name type="scientific">Punica granatum</name>
    <name type="common">Pomegranate</name>
    <dbReference type="NCBI Taxonomy" id="22663"/>
    <lineage>
        <taxon>Eukaryota</taxon>
        <taxon>Viridiplantae</taxon>
        <taxon>Streptophyta</taxon>
        <taxon>Embryophyta</taxon>
        <taxon>Tracheophyta</taxon>
        <taxon>Spermatophyta</taxon>
        <taxon>Magnoliopsida</taxon>
        <taxon>eudicotyledons</taxon>
        <taxon>Gunneridae</taxon>
        <taxon>Pentapetalae</taxon>
        <taxon>rosids</taxon>
        <taxon>malvids</taxon>
        <taxon>Myrtales</taxon>
        <taxon>Lythraceae</taxon>
        <taxon>Punica</taxon>
    </lineage>
</organism>
<dbReference type="Proteomes" id="UP000233551">
    <property type="component" value="Unassembled WGS sequence"/>
</dbReference>
<feature type="compositionally biased region" description="Polar residues" evidence="1">
    <location>
        <begin position="67"/>
        <end position="79"/>
    </location>
</feature>
<reference evidence="2 3" key="1">
    <citation type="submission" date="2017-11" db="EMBL/GenBank/DDBJ databases">
        <title>De-novo sequencing of pomegranate (Punica granatum L.) genome.</title>
        <authorList>
            <person name="Akparov Z."/>
            <person name="Amiraslanov A."/>
            <person name="Hajiyeva S."/>
            <person name="Abbasov M."/>
            <person name="Kaur K."/>
            <person name="Hamwieh A."/>
            <person name="Solovyev V."/>
            <person name="Salamov A."/>
            <person name="Braich B."/>
            <person name="Kosarev P."/>
            <person name="Mahmoud A."/>
            <person name="Hajiyev E."/>
            <person name="Babayeva S."/>
            <person name="Izzatullayeva V."/>
            <person name="Mammadov A."/>
            <person name="Mammadov A."/>
            <person name="Sharifova S."/>
            <person name="Ojaghi J."/>
            <person name="Eynullazada K."/>
            <person name="Bayramov B."/>
            <person name="Abdulazimova A."/>
            <person name="Shahmuradov I."/>
        </authorList>
    </citation>
    <scope>NUCLEOTIDE SEQUENCE [LARGE SCALE GENOMIC DNA]</scope>
    <source>
        <strain evidence="3">cv. AG2017</strain>
        <tissue evidence="2">Leaf</tissue>
    </source>
</reference>
<feature type="region of interest" description="Disordered" evidence="1">
    <location>
        <begin position="65"/>
        <end position="103"/>
    </location>
</feature>
<accession>A0A2I0KGZ6</accession>
<keyword evidence="3" id="KW-1185">Reference proteome</keyword>
<gene>
    <name evidence="2" type="ORF">CRG98_012013</name>
</gene>